<reference evidence="2" key="1">
    <citation type="submission" date="2014-12" db="EMBL/GenBank/DDBJ databases">
        <title>Insight into the proteome of Arion vulgaris.</title>
        <authorList>
            <person name="Aradska J."/>
            <person name="Bulat T."/>
            <person name="Smidak R."/>
            <person name="Sarate P."/>
            <person name="Gangsoo J."/>
            <person name="Sialana F."/>
            <person name="Bilban M."/>
            <person name="Lubec G."/>
        </authorList>
    </citation>
    <scope>NUCLEOTIDE SEQUENCE</scope>
    <source>
        <tissue evidence="2">Skin</tissue>
    </source>
</reference>
<evidence type="ECO:0000256" key="1">
    <source>
        <dbReference type="SAM" id="MobiDB-lite"/>
    </source>
</evidence>
<name>A0A0B7A297_9EUPU</name>
<feature type="compositionally biased region" description="Polar residues" evidence="1">
    <location>
        <begin position="270"/>
        <end position="283"/>
    </location>
</feature>
<gene>
    <name evidence="2" type="primary">ORF89517</name>
</gene>
<feature type="region of interest" description="Disordered" evidence="1">
    <location>
        <begin position="262"/>
        <end position="315"/>
    </location>
</feature>
<feature type="compositionally biased region" description="Polar residues" evidence="1">
    <location>
        <begin position="298"/>
        <end position="315"/>
    </location>
</feature>
<organism evidence="2">
    <name type="scientific">Arion vulgaris</name>
    <dbReference type="NCBI Taxonomy" id="1028688"/>
    <lineage>
        <taxon>Eukaryota</taxon>
        <taxon>Metazoa</taxon>
        <taxon>Spiralia</taxon>
        <taxon>Lophotrochozoa</taxon>
        <taxon>Mollusca</taxon>
        <taxon>Gastropoda</taxon>
        <taxon>Heterobranchia</taxon>
        <taxon>Euthyneura</taxon>
        <taxon>Panpulmonata</taxon>
        <taxon>Eupulmonata</taxon>
        <taxon>Stylommatophora</taxon>
        <taxon>Helicina</taxon>
        <taxon>Arionoidea</taxon>
        <taxon>Arionidae</taxon>
        <taxon>Arion</taxon>
    </lineage>
</organism>
<proteinExistence type="predicted"/>
<dbReference type="SUPFAM" id="SSF101447">
    <property type="entry name" value="Formin homology 2 domain (FH2 domain)"/>
    <property type="match status" value="1"/>
</dbReference>
<evidence type="ECO:0000313" key="2">
    <source>
        <dbReference type="EMBL" id="CEK74070.1"/>
    </source>
</evidence>
<sequence>MNRLKEWCIETVQKAVSVLVTRERKHEESPGKILQLGAELETTRKRHGTLSSNKHLCGACNMPCTQCISFQGSSVDRRSYSNSSEIHDNNTLPLKNQTVETSTQTESLSSYHDLTKPHSTSDLPDLLLFSLSSREPLKYIVPPPPPPPPPPPLPRKLQVSSTLNLTRKKQNTLKKCQSAGVSIQPTITVELLKNVRLRKMRVEDDMCNSKLDHSGKDMANSAHTAVTLEALQKVTLRKADVTKNVDLGTSFTESVANDHMDSGLQDRISTRQSLRRTQITRSPGGTPLLSKRRKLPTKENNSVVCKQKQQGKPQL</sequence>
<dbReference type="AlphaFoldDB" id="A0A0B7A297"/>
<dbReference type="EMBL" id="HACG01027205">
    <property type="protein sequence ID" value="CEK74070.1"/>
    <property type="molecule type" value="Transcribed_RNA"/>
</dbReference>
<accession>A0A0B7A297</accession>
<protein>
    <submittedName>
        <fullName evidence="2">Uncharacterized protein</fullName>
    </submittedName>
</protein>